<dbReference type="STRING" id="103827.A0A0N5CKP5"/>
<dbReference type="GO" id="GO:0070182">
    <property type="term" value="F:DNA polymerase binding"/>
    <property type="evidence" value="ECO:0007669"/>
    <property type="project" value="TreeGrafter"/>
</dbReference>
<dbReference type="GO" id="GO:0005634">
    <property type="term" value="C:nucleus"/>
    <property type="evidence" value="ECO:0007669"/>
    <property type="project" value="UniProtKB-SubCell"/>
</dbReference>
<dbReference type="InterPro" id="IPR029448">
    <property type="entry name" value="FANCD2"/>
</dbReference>
<sequence length="1498" mass="172530">MYRRKKGQSSSVSLDESRGSVPETPPHENSQYRTSSKKMDSSEDDSLLIDEEEFRQALDRCYTQTQNTNVCKLHMRKLPPRSEFEELLERMGVEVRLDDNDELSIYLSIISFPFLSWNLFEEVVQFNALKKIAQKRTKFFDLFEGEVAEDFKLKMYLSPCATESGYVDTFVRALLVSKATQAVSFETVIRRIETYAKCNVGDGGKNDHFALACIAQFRYLDIIYDCKRVFNSVFDCDLENWRPTPRDALIQALPEILPSPAVQQDTANNLLEMFQRKVTQNSVTYRIAILQTLLLFRIDEYKTISMRGTMLQNVMELELEVLPELVSYCMNSIQRNEKFAFRNIICSLRTHLQLEDLQKSVTNSSKKTIGKVITETFEIILKKVKTGDGRYLKDALNVLITEGQQHTEGENEQNNVVPLMGDCVPATKKEFVLFDILLSFTLMDVNNWSRTIHGIFKQQISLSHHCYLERLISSVFNFTEYTTRFFQPIRDFCETLMWSFFPSYVKFGAYIYKTLFLKLPSQQSVIFDSILHHMNGTEQETTEILLILQDISENHNDTLAAYSHILKQKLSCLINFSFDNVCRFFTILLSVERISEQSQVTERHKGLNLEIERMISSSSTREKVWGILGVLMQIQQYLMNKRLSIKGREDMIKQKLTLLDERTKSSVYLRTFFYEHFARILNDSKGIECNSVLTVWADRLSLEFRQNFMKQFERSPPSCRLEDERYCNSLHKEWFCLSELVEKSAKIKSVLDNRVFIPIAHFQLLLALTKLKYSWTETQHISSFHEELYFVLEANISMIAVNLETQDKQCMIMNCNIYFFCIQWIRLILNTFATRDSKLHKVDEEAFHDLMRKKFALMIECQKSLVYTIKKVQEFKMPWQAFEQVELIVFYDVPKKSNVKTRKRKRSSKNESANDEEGGASAKESKGNIEGKLDEESKIELFKKPQLRNSDRQKVIDLCSLASYFTPLKFAALLPKKRKQTIFLLETLDKLLEKLLPKRNKKSHGFLAVQKNTGEKVLDGGNSKMVWHLIYSVIPTLFTILNGSVDYFKSFLDTSSVIDRSSHLYYDDMSALMYSSLLLFHRIFSSSDFMKLNTNNSVEEEGLQSSRARRRKAVMEKLEKIMIQVGAVVDSDGIVDTEFVVADFFISIAETVPTVNSAVALLQLLSCDFVLTPQKSKVAKIALSYLKKEWFGMEEKVLKGAMLNRAVSSILRLYLSFRKQNERLSAIQWMLANKVSELVPEEERRRSKISSLEPCYDQDLDENEGSSFFACFSKSTFSSVYKVLFSSLNETIKIVLPLQAVESGTLEYNECFALWKIAASTFCLLTLLIRVKELRNASVLLTAAREGRLFLQNFVVKSSFIYLLADESRFAKYGTGANALLKTIQIGNRSLQNMSAHAKSTKCGSLLKLLPQLRATSEQFIRAVHKLMIGIDCDSAFQIGLLKSRNLDGEELKAVEIEDYVAEDAQQEAMNDGDNEETGSAEELSDISMNSNDESPVF</sequence>
<dbReference type="OMA" id="QCIRGNT"/>
<evidence type="ECO:0000256" key="6">
    <source>
        <dbReference type="SAM" id="MobiDB-lite"/>
    </source>
</evidence>
<keyword evidence="4" id="KW-0539">Nucleus</keyword>
<keyword evidence="3" id="KW-0832">Ubl conjugation</keyword>
<protein>
    <submittedName>
        <fullName evidence="9">Fanconi anemia group D2 protein</fullName>
    </submittedName>
</protein>
<organism evidence="9">
    <name type="scientific">Thelazia callipaeda</name>
    <name type="common">Oriental eyeworm</name>
    <name type="synonym">Parasitic nematode</name>
    <dbReference type="NCBI Taxonomy" id="103827"/>
    <lineage>
        <taxon>Eukaryota</taxon>
        <taxon>Metazoa</taxon>
        <taxon>Ecdysozoa</taxon>
        <taxon>Nematoda</taxon>
        <taxon>Chromadorea</taxon>
        <taxon>Rhabditida</taxon>
        <taxon>Spirurina</taxon>
        <taxon>Spiruromorpha</taxon>
        <taxon>Thelazioidea</taxon>
        <taxon>Thelaziidae</taxon>
        <taxon>Thelazia</taxon>
    </lineage>
</organism>
<feature type="region of interest" description="Disordered" evidence="6">
    <location>
        <begin position="901"/>
        <end position="929"/>
    </location>
</feature>
<dbReference type="GO" id="GO:0036297">
    <property type="term" value="P:interstrand cross-link repair"/>
    <property type="evidence" value="ECO:0007669"/>
    <property type="project" value="TreeGrafter"/>
</dbReference>
<feature type="compositionally biased region" description="Acidic residues" evidence="6">
    <location>
        <begin position="1464"/>
        <end position="1485"/>
    </location>
</feature>
<keyword evidence="2" id="KW-1017">Isopeptide bond</keyword>
<dbReference type="OrthoDB" id="27031at2759"/>
<reference evidence="9" key="1">
    <citation type="submission" date="2017-02" db="UniProtKB">
        <authorList>
            <consortium name="WormBaseParasite"/>
        </authorList>
    </citation>
    <scope>IDENTIFICATION</scope>
</reference>
<dbReference type="WBParaSite" id="TCLT_0000065201-mRNA-1">
    <property type="protein sequence ID" value="TCLT_0000065201-mRNA-1"/>
    <property type="gene ID" value="TCLT_0000065201"/>
</dbReference>
<evidence type="ECO:0000256" key="4">
    <source>
        <dbReference type="ARBA" id="ARBA00023242"/>
    </source>
</evidence>
<dbReference type="PANTHER" id="PTHR32086">
    <property type="entry name" value="FANCONI ANEMIA GROUP D2 PROTEIN"/>
    <property type="match status" value="1"/>
</dbReference>
<evidence type="ECO:0000256" key="5">
    <source>
        <dbReference type="ARBA" id="ARBA00093456"/>
    </source>
</evidence>
<evidence type="ECO:0000313" key="8">
    <source>
        <dbReference type="Proteomes" id="UP000276776"/>
    </source>
</evidence>
<feature type="region of interest" description="Disordered" evidence="6">
    <location>
        <begin position="1464"/>
        <end position="1498"/>
    </location>
</feature>
<evidence type="ECO:0000256" key="1">
    <source>
        <dbReference type="ARBA" id="ARBA00004123"/>
    </source>
</evidence>
<keyword evidence="8" id="KW-1185">Reference proteome</keyword>
<dbReference type="GO" id="GO:0000793">
    <property type="term" value="C:condensed chromosome"/>
    <property type="evidence" value="ECO:0007669"/>
    <property type="project" value="TreeGrafter"/>
</dbReference>
<evidence type="ECO:0000256" key="3">
    <source>
        <dbReference type="ARBA" id="ARBA00022843"/>
    </source>
</evidence>
<dbReference type="GO" id="GO:0031573">
    <property type="term" value="P:mitotic intra-S DNA damage checkpoint signaling"/>
    <property type="evidence" value="ECO:0007669"/>
    <property type="project" value="TreeGrafter"/>
</dbReference>
<evidence type="ECO:0000256" key="2">
    <source>
        <dbReference type="ARBA" id="ARBA00022499"/>
    </source>
</evidence>
<reference evidence="7 8" key="2">
    <citation type="submission" date="2018-11" db="EMBL/GenBank/DDBJ databases">
        <authorList>
            <consortium name="Pathogen Informatics"/>
        </authorList>
    </citation>
    <scope>NUCLEOTIDE SEQUENCE [LARGE SCALE GENOMIC DNA]</scope>
</reference>
<dbReference type="Pfam" id="PF14631">
    <property type="entry name" value="FancD2"/>
    <property type="match status" value="2"/>
</dbReference>
<dbReference type="PANTHER" id="PTHR32086:SF0">
    <property type="entry name" value="FANCONI ANEMIA GROUP D2 PROTEIN"/>
    <property type="match status" value="1"/>
</dbReference>
<dbReference type="GO" id="GO:1990918">
    <property type="term" value="P:double-strand break repair involved in meiotic recombination"/>
    <property type="evidence" value="ECO:0007669"/>
    <property type="project" value="TreeGrafter"/>
</dbReference>
<dbReference type="GO" id="GO:0007129">
    <property type="term" value="P:homologous chromosome pairing at meiosis"/>
    <property type="evidence" value="ECO:0007669"/>
    <property type="project" value="TreeGrafter"/>
</dbReference>
<feature type="region of interest" description="Disordered" evidence="6">
    <location>
        <begin position="1"/>
        <end position="45"/>
    </location>
</feature>
<feature type="compositionally biased region" description="Polar residues" evidence="6">
    <location>
        <begin position="1487"/>
        <end position="1498"/>
    </location>
</feature>
<comment type="similarity">
    <text evidence="5">Belongs to the Fanconi anemia protein FANCD2 family.</text>
</comment>
<proteinExistence type="inferred from homology"/>
<name>A0A0N5CKP5_THECL</name>
<dbReference type="Proteomes" id="UP000276776">
    <property type="component" value="Unassembled WGS sequence"/>
</dbReference>
<dbReference type="EMBL" id="UYYF01000053">
    <property type="protein sequence ID" value="VDM95702.1"/>
    <property type="molecule type" value="Genomic_DNA"/>
</dbReference>
<accession>A0A0N5CKP5</accession>
<evidence type="ECO:0000313" key="7">
    <source>
        <dbReference type="EMBL" id="VDM95702.1"/>
    </source>
</evidence>
<evidence type="ECO:0000313" key="9">
    <source>
        <dbReference type="WBParaSite" id="TCLT_0000065201-mRNA-1"/>
    </source>
</evidence>
<gene>
    <name evidence="7" type="ORF">TCLT_LOCUS653</name>
</gene>
<comment type="subcellular location">
    <subcellularLocation>
        <location evidence="1">Nucleus</location>
    </subcellularLocation>
</comment>